<evidence type="ECO:0000256" key="1">
    <source>
        <dbReference type="SAM" id="MobiDB-lite"/>
    </source>
</evidence>
<feature type="region of interest" description="Disordered" evidence="1">
    <location>
        <begin position="61"/>
        <end position="103"/>
    </location>
</feature>
<feature type="compositionally biased region" description="Basic and acidic residues" evidence="1">
    <location>
        <begin position="221"/>
        <end position="233"/>
    </location>
</feature>
<reference evidence="2" key="1">
    <citation type="submission" date="2021-05" db="EMBL/GenBank/DDBJ databases">
        <title>A free-living protist that lacks canonical eukaryotic 1 DNA replication and segregation systems.</title>
        <authorList>
            <person name="Salas-Leiva D.E."/>
            <person name="Tromer E.C."/>
            <person name="Curtis B.A."/>
            <person name="Jerlstrom-Hultqvist J."/>
            <person name="Kolisko M."/>
            <person name="Yi Z."/>
            <person name="Salas-Leiva J.S."/>
            <person name="Gallot-Lavallee L."/>
            <person name="Kops G.J.P.L."/>
            <person name="Archibald J.M."/>
            <person name="Simpson A.G.B."/>
            <person name="Roger A.J."/>
        </authorList>
    </citation>
    <scope>NUCLEOTIDE SEQUENCE</scope>
    <source>
        <strain evidence="2">BICM</strain>
    </source>
</reference>
<feature type="compositionally biased region" description="Basic and acidic residues" evidence="1">
    <location>
        <begin position="1"/>
        <end position="17"/>
    </location>
</feature>
<comment type="caution">
    <text evidence="2">The sequence shown here is derived from an EMBL/GenBank/DDBJ whole genome shotgun (WGS) entry which is preliminary data.</text>
</comment>
<sequence>MPEVLETRALTDGHAHEITGFSSDEDDEDDLPADIRREEWAMVLPPDNEAFLVHVKNCKTHHGRVPRKAEDTAPKNMPVREEPAKPAQLRQDTAQQHENSAISAVSIVSPPSRPTKDVLQESGLRYNTAAFSPAFMAKENLSEPDVEQEQPVNHDDTMHSLDLDKEEFEESYGYDDDRYAPSPSPSYHSEPTEPSPPIPARGYAEIHRKQPAAAPVLSPVHDQRSDPEFEQRRAPPSTIRTEARPPREPKHPSQVPKFVVAEGLMDFCPFCGVRFIEDALFCGRCGAERMAYEP</sequence>
<dbReference type="EMBL" id="JAHDYR010000025">
    <property type="protein sequence ID" value="KAG9393159.1"/>
    <property type="molecule type" value="Genomic_DNA"/>
</dbReference>
<evidence type="ECO:0000313" key="2">
    <source>
        <dbReference type="EMBL" id="KAG9393159.1"/>
    </source>
</evidence>
<feature type="region of interest" description="Disordered" evidence="1">
    <location>
        <begin position="1"/>
        <end position="30"/>
    </location>
</feature>
<feature type="compositionally biased region" description="Basic and acidic residues" evidence="1">
    <location>
        <begin position="67"/>
        <end position="84"/>
    </location>
</feature>
<feature type="compositionally biased region" description="Acidic residues" evidence="1">
    <location>
        <begin position="164"/>
        <end position="174"/>
    </location>
</feature>
<dbReference type="Proteomes" id="UP000717585">
    <property type="component" value="Unassembled WGS sequence"/>
</dbReference>
<proteinExistence type="predicted"/>
<keyword evidence="3" id="KW-1185">Reference proteome</keyword>
<feature type="compositionally biased region" description="Basic and acidic residues" evidence="1">
    <location>
        <begin position="241"/>
        <end position="251"/>
    </location>
</feature>
<feature type="region of interest" description="Disordered" evidence="1">
    <location>
        <begin position="136"/>
        <end position="254"/>
    </location>
</feature>
<protein>
    <recommendedName>
        <fullName evidence="4">Zinc-ribbon domain-containing protein</fullName>
    </recommendedName>
</protein>
<gene>
    <name evidence="2" type="ORF">J8273_3288</name>
</gene>
<evidence type="ECO:0000313" key="3">
    <source>
        <dbReference type="Proteomes" id="UP000717585"/>
    </source>
</evidence>
<evidence type="ECO:0008006" key="4">
    <source>
        <dbReference type="Google" id="ProtNLM"/>
    </source>
</evidence>
<dbReference type="AlphaFoldDB" id="A0A8J6DZ52"/>
<accession>A0A8J6DZ52</accession>
<feature type="compositionally biased region" description="Basic and acidic residues" evidence="1">
    <location>
        <begin position="152"/>
        <end position="163"/>
    </location>
</feature>
<organism evidence="2 3">
    <name type="scientific">Carpediemonas membranifera</name>
    <dbReference type="NCBI Taxonomy" id="201153"/>
    <lineage>
        <taxon>Eukaryota</taxon>
        <taxon>Metamonada</taxon>
        <taxon>Carpediemonas-like organisms</taxon>
        <taxon>Carpediemonas</taxon>
    </lineage>
</organism>
<name>A0A8J6DZ52_9EUKA</name>
<feature type="compositionally biased region" description="Polar residues" evidence="1">
    <location>
        <begin position="90"/>
        <end position="103"/>
    </location>
</feature>